<reference evidence="1" key="1">
    <citation type="submission" date="2022-07" db="EMBL/GenBank/DDBJ databases">
        <title>Genome Sequence of Phlebia brevispora.</title>
        <authorList>
            <person name="Buettner E."/>
        </authorList>
    </citation>
    <scope>NUCLEOTIDE SEQUENCE</scope>
    <source>
        <strain evidence="1">MPL23</strain>
    </source>
</reference>
<dbReference type="EMBL" id="JANHOG010000018">
    <property type="protein sequence ID" value="KAJ3559589.1"/>
    <property type="molecule type" value="Genomic_DNA"/>
</dbReference>
<proteinExistence type="predicted"/>
<sequence>MANLHDDSWRGTLTQERLGRYLTFTDIDSIGGKKKVTPLAAACWRGHIEVVDVLFDNPYKRANPDARSTHGRTPLYFATARSPPRNRAAVVRALLKAGADPDACSEEDGFNTPLMNAITEVRDPDVVRELLDYGASVTKKNEQGETAETLAKGTPMEMLLGGKDKASTLSAVVDVTLSVVMLIVTYTNNPELTETAVEIKNTLHEQIETQISEEKVKKAETTQSIQRAETPHRKDEPEFPPEEQKQEEDRGVIENLYGMKGGLNSLPVPEIIKDIIPEPQTPKEFVANLNNFVEESGLDKFFAPGDRFLQNLAEKATALRNDPTTNLGTTENIRRLTRLSLYQPVIYCDDSGSMAVDNKYETQRELVKRIAKIATRLVPDGLGVELRFINSRSASNLNAAQIEKALDAVSPSGATSIGTGLHDKILQPLVFSAMKKKRFDRPLLVSVITDGHPDPEPVATFKDAIVDCRRRLVNAGYDPTAVMFSISQIGDDMQAKDFLRGLQMETEIADVLYCTADRLDAEFRELRANERRLDEWLLKVLTAPIMERVQL</sequence>
<evidence type="ECO:0000313" key="1">
    <source>
        <dbReference type="EMBL" id="KAJ3559589.1"/>
    </source>
</evidence>
<name>A0ACC1TF95_9APHY</name>
<gene>
    <name evidence="1" type="ORF">NM688_g263</name>
</gene>
<dbReference type="Proteomes" id="UP001148662">
    <property type="component" value="Unassembled WGS sequence"/>
</dbReference>
<evidence type="ECO:0000313" key="2">
    <source>
        <dbReference type="Proteomes" id="UP001148662"/>
    </source>
</evidence>
<organism evidence="1 2">
    <name type="scientific">Phlebia brevispora</name>
    <dbReference type="NCBI Taxonomy" id="194682"/>
    <lineage>
        <taxon>Eukaryota</taxon>
        <taxon>Fungi</taxon>
        <taxon>Dikarya</taxon>
        <taxon>Basidiomycota</taxon>
        <taxon>Agaricomycotina</taxon>
        <taxon>Agaricomycetes</taxon>
        <taxon>Polyporales</taxon>
        <taxon>Meruliaceae</taxon>
        <taxon>Phlebia</taxon>
    </lineage>
</organism>
<protein>
    <submittedName>
        <fullName evidence="1">Uncharacterized protein</fullName>
    </submittedName>
</protein>
<comment type="caution">
    <text evidence="1">The sequence shown here is derived from an EMBL/GenBank/DDBJ whole genome shotgun (WGS) entry which is preliminary data.</text>
</comment>
<accession>A0ACC1TF95</accession>
<keyword evidence="2" id="KW-1185">Reference proteome</keyword>